<reference evidence="2" key="1">
    <citation type="journal article" date="2019" name="Int. J. Syst. Evol. Microbiol.">
        <title>The Global Catalogue of Microorganisms (GCM) 10K type strain sequencing project: providing services to taxonomists for standard genome sequencing and annotation.</title>
        <authorList>
            <consortium name="The Broad Institute Genomics Platform"/>
            <consortium name="The Broad Institute Genome Sequencing Center for Infectious Disease"/>
            <person name="Wu L."/>
            <person name="Ma J."/>
        </authorList>
    </citation>
    <scope>NUCLEOTIDE SEQUENCE [LARGE SCALE GENOMIC DNA]</scope>
    <source>
        <strain evidence="2">JCM 16703</strain>
    </source>
</reference>
<gene>
    <name evidence="1" type="ORF">GCM10022215_10440</name>
</gene>
<keyword evidence="2" id="KW-1185">Reference proteome</keyword>
<dbReference type="RefSeq" id="WP_344732191.1">
    <property type="nucleotide sequence ID" value="NZ_BAAAZH010000008.1"/>
</dbReference>
<dbReference type="EMBL" id="BAAAZH010000008">
    <property type="protein sequence ID" value="GAA4113314.1"/>
    <property type="molecule type" value="Genomic_DNA"/>
</dbReference>
<name>A0ABP7XFC3_9ACTN</name>
<evidence type="ECO:0000313" key="1">
    <source>
        <dbReference type="EMBL" id="GAA4113314.1"/>
    </source>
</evidence>
<dbReference type="Proteomes" id="UP001501495">
    <property type="component" value="Unassembled WGS sequence"/>
</dbReference>
<evidence type="ECO:0000313" key="2">
    <source>
        <dbReference type="Proteomes" id="UP001501495"/>
    </source>
</evidence>
<organism evidence="1 2">
    <name type="scientific">Nocardioides fonticola</name>
    <dbReference type="NCBI Taxonomy" id="450363"/>
    <lineage>
        <taxon>Bacteria</taxon>
        <taxon>Bacillati</taxon>
        <taxon>Actinomycetota</taxon>
        <taxon>Actinomycetes</taxon>
        <taxon>Propionibacteriales</taxon>
        <taxon>Nocardioidaceae</taxon>
        <taxon>Nocardioides</taxon>
    </lineage>
</organism>
<protein>
    <submittedName>
        <fullName evidence="1">Uncharacterized protein</fullName>
    </submittedName>
</protein>
<sequence>MSDVGGASGPGGPGGPESGWSRLWDVLTDLEHHAEALYDAERGLDLLDRAQSEYAQVTLAGRLLASVGTEVAVDVLGMGWLAGRLERAAAGWLHLARADRDWVVPYAAVRAVGGASPRAVPEVAWSPLARLGWASFLRRLSASRTPCALFRSDGGRLDGVLTRIGADFVELRSRETVLVPTSAIVAVASSEA</sequence>
<accession>A0ABP7XFC3</accession>
<comment type="caution">
    <text evidence="1">The sequence shown here is derived from an EMBL/GenBank/DDBJ whole genome shotgun (WGS) entry which is preliminary data.</text>
</comment>
<proteinExistence type="predicted"/>